<dbReference type="Proteomes" id="UP000199608">
    <property type="component" value="Unassembled WGS sequence"/>
</dbReference>
<dbReference type="AlphaFoldDB" id="A0A1H2ERL7"/>
<keyword evidence="3" id="KW-1185">Reference proteome</keyword>
<dbReference type="EMBL" id="FNLL01000003">
    <property type="protein sequence ID" value="SDT97679.1"/>
    <property type="molecule type" value="Genomic_DNA"/>
</dbReference>
<gene>
    <name evidence="2" type="ORF">SAMN04487931_103306</name>
</gene>
<accession>A0A1H2ERL7</accession>
<name>A0A1H2ERL7_9BACT</name>
<keyword evidence="1" id="KW-1133">Transmembrane helix</keyword>
<evidence type="ECO:0000313" key="2">
    <source>
        <dbReference type="EMBL" id="SDT97679.1"/>
    </source>
</evidence>
<keyword evidence="1" id="KW-0812">Transmembrane</keyword>
<keyword evidence="1" id="KW-0472">Membrane</keyword>
<organism evidence="2 3">
    <name type="scientific">Desulfobacula phenolica</name>
    <dbReference type="NCBI Taxonomy" id="90732"/>
    <lineage>
        <taxon>Bacteria</taxon>
        <taxon>Pseudomonadati</taxon>
        <taxon>Thermodesulfobacteriota</taxon>
        <taxon>Desulfobacteria</taxon>
        <taxon>Desulfobacterales</taxon>
        <taxon>Desulfobacteraceae</taxon>
        <taxon>Desulfobacula</taxon>
    </lineage>
</organism>
<evidence type="ECO:0000256" key="1">
    <source>
        <dbReference type="SAM" id="Phobius"/>
    </source>
</evidence>
<evidence type="ECO:0000313" key="3">
    <source>
        <dbReference type="Proteomes" id="UP000199608"/>
    </source>
</evidence>
<proteinExistence type="predicted"/>
<dbReference type="RefSeq" id="WP_092231803.1">
    <property type="nucleotide sequence ID" value="NZ_FNLL01000003.1"/>
</dbReference>
<sequence>MIEYALVIGNNFIKTFLAHLQVGTMPVTQFFSRMGISLSSKETLLVILALLGVLVGMLFFPKRH</sequence>
<reference evidence="3" key="1">
    <citation type="submission" date="2016-10" db="EMBL/GenBank/DDBJ databases">
        <authorList>
            <person name="Varghese N."/>
            <person name="Submissions S."/>
        </authorList>
    </citation>
    <scope>NUCLEOTIDE SEQUENCE [LARGE SCALE GENOMIC DNA]</scope>
    <source>
        <strain evidence="3">DSM 3384</strain>
    </source>
</reference>
<feature type="transmembrane region" description="Helical" evidence="1">
    <location>
        <begin position="43"/>
        <end position="60"/>
    </location>
</feature>
<protein>
    <submittedName>
        <fullName evidence="2">Uncharacterized protein</fullName>
    </submittedName>
</protein>